<feature type="domain" description="Major facilitator superfamily (MFS) profile" evidence="8">
    <location>
        <begin position="17"/>
        <end position="475"/>
    </location>
</feature>
<protein>
    <recommendedName>
        <fullName evidence="8">Major facilitator superfamily (MFS) profile domain-containing protein</fullName>
    </recommendedName>
</protein>
<name>W2S5J6_CYPE1</name>
<dbReference type="OrthoDB" id="5086884at2759"/>
<keyword evidence="10" id="KW-1185">Reference proteome</keyword>
<sequence>MAATPSGLRWRSHPSFILSTVGIGIFTDLFLYSLIVPILPFMLHDRLHLPRSVVQQHVSGLLSAYAAAMLFAAPITGIVADRLQMRQAPYLAGLLTLCAATALLYSSTMLPVMYAARALQGVSAAIVWTVGIALCVDTVGLSNLGKTLGTMSSATLAGVALAPIVGGALYQCTGVLGPVVLSMSLIAVDLLMRLLVLEKTVAATFEQAVDEACDTDGALDESSPARTAVNAQATAEDQSQRVDDESQPLLQNNEYKLATSKPSWIVRLMPILPCLGNSRLLMALLLTTTQSMILGAFEATIPIHSAALFGFESFKAGLVMMSVAIPSVVCGPLLGYAVDKYGPKLVATSTLVLQACMLMLLRLPRAGGADQIALYAITTALCSISISGCSSASAVESGLVVNAFHKANPTHFGALGPYAQLYALNSMAYTLGLGIGPEITGQLQPVMGFGNTFIVLAVVSALTGVLTVLYVGESSNKPIVEG</sequence>
<dbReference type="VEuPathDB" id="FungiDB:HMPREF1541_11083"/>
<evidence type="ECO:0000256" key="2">
    <source>
        <dbReference type="ARBA" id="ARBA00006829"/>
    </source>
</evidence>
<comment type="similarity">
    <text evidence="2">Belongs to the major facilitator superfamily. Vesicular transporter family.</text>
</comment>
<dbReference type="eggNOG" id="KOG3764">
    <property type="taxonomic scope" value="Eukaryota"/>
</dbReference>
<keyword evidence="6 7" id="KW-0472">Membrane</keyword>
<feature type="transmembrane region" description="Helical" evidence="7">
    <location>
        <begin position="62"/>
        <end position="81"/>
    </location>
</feature>
<evidence type="ECO:0000259" key="8">
    <source>
        <dbReference type="PROSITE" id="PS50850"/>
    </source>
</evidence>
<evidence type="ECO:0000256" key="5">
    <source>
        <dbReference type="ARBA" id="ARBA00022989"/>
    </source>
</evidence>
<dbReference type="PANTHER" id="PTHR23506:SF37">
    <property type="entry name" value="MAJOR FACILITATOR SUPERFAMILY (MFS) PROFILE DOMAIN-CONTAINING PROTEIN"/>
    <property type="match status" value="1"/>
</dbReference>
<dbReference type="InterPro" id="IPR020846">
    <property type="entry name" value="MFS_dom"/>
</dbReference>
<dbReference type="InterPro" id="IPR050930">
    <property type="entry name" value="MFS_Vesicular_Transporter"/>
</dbReference>
<keyword evidence="5 7" id="KW-1133">Transmembrane helix</keyword>
<feature type="transmembrane region" description="Helical" evidence="7">
    <location>
        <begin position="318"/>
        <end position="338"/>
    </location>
</feature>
<evidence type="ECO:0000313" key="9">
    <source>
        <dbReference type="EMBL" id="ETN43952.1"/>
    </source>
</evidence>
<dbReference type="RefSeq" id="XP_008713974.1">
    <property type="nucleotide sequence ID" value="XM_008715752.1"/>
</dbReference>
<dbReference type="STRING" id="1220924.W2S5J6"/>
<feature type="transmembrane region" description="Helical" evidence="7">
    <location>
        <begin position="175"/>
        <end position="196"/>
    </location>
</feature>
<dbReference type="Proteomes" id="UP000030752">
    <property type="component" value="Unassembled WGS sequence"/>
</dbReference>
<evidence type="ECO:0000256" key="7">
    <source>
        <dbReference type="SAM" id="Phobius"/>
    </source>
</evidence>
<dbReference type="GO" id="GO:0022857">
    <property type="term" value="F:transmembrane transporter activity"/>
    <property type="evidence" value="ECO:0007669"/>
    <property type="project" value="InterPro"/>
</dbReference>
<dbReference type="InterPro" id="IPR011701">
    <property type="entry name" value="MFS"/>
</dbReference>
<feature type="transmembrane region" description="Helical" evidence="7">
    <location>
        <begin position="118"/>
        <end position="136"/>
    </location>
</feature>
<evidence type="ECO:0000256" key="6">
    <source>
        <dbReference type="ARBA" id="ARBA00023136"/>
    </source>
</evidence>
<feature type="transmembrane region" description="Helical" evidence="7">
    <location>
        <begin position="88"/>
        <end position="106"/>
    </location>
</feature>
<dbReference type="PRINTS" id="PR01035">
    <property type="entry name" value="TCRTETA"/>
</dbReference>
<feature type="transmembrane region" description="Helical" evidence="7">
    <location>
        <begin position="448"/>
        <end position="472"/>
    </location>
</feature>
<dbReference type="InterPro" id="IPR001958">
    <property type="entry name" value="Tet-R_TetA/multi-R_MdtG-like"/>
</dbReference>
<dbReference type="GO" id="GO:0016020">
    <property type="term" value="C:membrane"/>
    <property type="evidence" value="ECO:0007669"/>
    <property type="project" value="UniProtKB-SubCell"/>
</dbReference>
<feature type="transmembrane region" description="Helical" evidence="7">
    <location>
        <begin position="415"/>
        <end position="436"/>
    </location>
</feature>
<dbReference type="Gene3D" id="1.20.1250.20">
    <property type="entry name" value="MFS general substrate transporter like domains"/>
    <property type="match status" value="2"/>
</dbReference>
<organism evidence="9 10">
    <name type="scientific">Cyphellophora europaea (strain CBS 101466)</name>
    <name type="common">Phialophora europaea</name>
    <dbReference type="NCBI Taxonomy" id="1220924"/>
    <lineage>
        <taxon>Eukaryota</taxon>
        <taxon>Fungi</taxon>
        <taxon>Dikarya</taxon>
        <taxon>Ascomycota</taxon>
        <taxon>Pezizomycotina</taxon>
        <taxon>Eurotiomycetes</taxon>
        <taxon>Chaetothyriomycetidae</taxon>
        <taxon>Chaetothyriales</taxon>
        <taxon>Cyphellophoraceae</taxon>
        <taxon>Cyphellophora</taxon>
    </lineage>
</organism>
<dbReference type="PROSITE" id="PS50850">
    <property type="entry name" value="MFS"/>
    <property type="match status" value="1"/>
</dbReference>
<dbReference type="GeneID" id="19978422"/>
<feature type="transmembrane region" description="Helical" evidence="7">
    <location>
        <begin position="16"/>
        <end position="42"/>
    </location>
</feature>
<proteinExistence type="inferred from homology"/>
<gene>
    <name evidence="9" type="ORF">HMPREF1541_11083</name>
</gene>
<keyword evidence="3" id="KW-0813">Transport</keyword>
<dbReference type="HOGENOM" id="CLU_001265_51_3_1"/>
<dbReference type="InterPro" id="IPR036259">
    <property type="entry name" value="MFS_trans_sf"/>
</dbReference>
<comment type="subcellular location">
    <subcellularLocation>
        <location evidence="1">Membrane</location>
        <topology evidence="1">Multi-pass membrane protein</topology>
    </subcellularLocation>
</comment>
<feature type="transmembrane region" description="Helical" evidence="7">
    <location>
        <begin position="148"/>
        <end position="169"/>
    </location>
</feature>
<evidence type="ECO:0000256" key="4">
    <source>
        <dbReference type="ARBA" id="ARBA00022692"/>
    </source>
</evidence>
<dbReference type="EMBL" id="KB822717">
    <property type="protein sequence ID" value="ETN43952.1"/>
    <property type="molecule type" value="Genomic_DNA"/>
</dbReference>
<dbReference type="SUPFAM" id="SSF103473">
    <property type="entry name" value="MFS general substrate transporter"/>
    <property type="match status" value="1"/>
</dbReference>
<keyword evidence="4 7" id="KW-0812">Transmembrane</keyword>
<dbReference type="InParanoid" id="W2S5J6"/>
<evidence type="ECO:0000256" key="1">
    <source>
        <dbReference type="ARBA" id="ARBA00004141"/>
    </source>
</evidence>
<accession>W2S5J6</accession>
<evidence type="ECO:0000313" key="10">
    <source>
        <dbReference type="Proteomes" id="UP000030752"/>
    </source>
</evidence>
<reference evidence="9 10" key="1">
    <citation type="submission" date="2013-03" db="EMBL/GenBank/DDBJ databases">
        <title>The Genome Sequence of Phialophora europaea CBS 101466.</title>
        <authorList>
            <consortium name="The Broad Institute Genomics Platform"/>
            <person name="Cuomo C."/>
            <person name="de Hoog S."/>
            <person name="Gorbushina A."/>
            <person name="Walker B."/>
            <person name="Young S.K."/>
            <person name="Zeng Q."/>
            <person name="Gargeya S."/>
            <person name="Fitzgerald M."/>
            <person name="Haas B."/>
            <person name="Abouelleil A."/>
            <person name="Allen A.W."/>
            <person name="Alvarado L."/>
            <person name="Arachchi H.M."/>
            <person name="Berlin A.M."/>
            <person name="Chapman S.B."/>
            <person name="Gainer-Dewar J."/>
            <person name="Goldberg J."/>
            <person name="Griggs A."/>
            <person name="Gujja S."/>
            <person name="Hansen M."/>
            <person name="Howarth C."/>
            <person name="Imamovic A."/>
            <person name="Ireland A."/>
            <person name="Larimer J."/>
            <person name="McCowan C."/>
            <person name="Murphy C."/>
            <person name="Pearson M."/>
            <person name="Poon T.W."/>
            <person name="Priest M."/>
            <person name="Roberts A."/>
            <person name="Saif S."/>
            <person name="Shea T."/>
            <person name="Sisk P."/>
            <person name="Sykes S."/>
            <person name="Wortman J."/>
            <person name="Nusbaum C."/>
            <person name="Birren B."/>
        </authorList>
    </citation>
    <scope>NUCLEOTIDE SEQUENCE [LARGE SCALE GENOMIC DNA]</scope>
    <source>
        <strain evidence="9 10">CBS 101466</strain>
    </source>
</reference>
<dbReference type="Pfam" id="PF07690">
    <property type="entry name" value="MFS_1"/>
    <property type="match status" value="1"/>
</dbReference>
<dbReference type="PANTHER" id="PTHR23506">
    <property type="entry name" value="GH10249P"/>
    <property type="match status" value="1"/>
</dbReference>
<evidence type="ECO:0000256" key="3">
    <source>
        <dbReference type="ARBA" id="ARBA00022448"/>
    </source>
</evidence>
<feature type="transmembrane region" description="Helical" evidence="7">
    <location>
        <begin position="373"/>
        <end position="395"/>
    </location>
</feature>
<dbReference type="AlphaFoldDB" id="W2S5J6"/>